<dbReference type="SUPFAM" id="SSF48452">
    <property type="entry name" value="TPR-like"/>
    <property type="match status" value="3"/>
</dbReference>
<keyword evidence="1" id="KW-0802">TPR repeat</keyword>
<feature type="domain" description="Nucleoside phosphorylase" evidence="4">
    <location>
        <begin position="14"/>
        <end position="130"/>
    </location>
</feature>
<dbReference type="Pfam" id="PF13424">
    <property type="entry name" value="TPR_12"/>
    <property type="match status" value="3"/>
</dbReference>
<dbReference type="Proteomes" id="UP000186583">
    <property type="component" value="Unassembled WGS sequence"/>
</dbReference>
<sequence length="1183" mass="132306">MATSKPRRRQDFQAAIICALPLEYDAAVLAFDEVWDGLEYELGKASGDRNTYTLGKIGQHDVVLVLLDGMGKVNAASATANLRSSYVGLKLAVLCGICGGVPNPSENAEILLGDVIISRSVVQYDLGKQYSDKFARKDSIEDSLGRPSKDVRSLLTNLQTNRGRFDLERRIAENLAQIQSKVVENGYWPGYVRPGPDDDVLFEPTYLHRHRDQSGCTCSDDSACESAINTSCDNLGCDLRYRVPRRRLENVGYPDHVGAVAATQQQVRVFVGRVGTGDTVVKSGLYRDKMAQEHGIVAYEMEGAGVWDEVPCVIIKAVCDYADSHKHKKWQGFAAASAASATKAFLRRYVQTATPEVEMNPDFVGRGGIMDRIKQLFGHDRGQSKAAAKTRTRVALYGLGGVGKTQIAMAYAYWFHENDPEASVFWVHASNPQRFRQAFTSIAQECRISGRDDPTADILLLVKNWLETNRSRRWLLLIDNADDIQHFFPLNSADGGNTVENGLAYYIPECPHGSVLVTTRDKQTGVKLARGKPPVEVNRLTDDEAEQLLCSLLEDDEIPSEDVSVLASQLEHLPLALAQAASYIIAKSISIPNYIRLLESDSGLVDRLSEHFETVGRDSETPHALTATWLISFKQIEEQNPLTGDVLCLISLFDRQAIPREFIYNYCFARLVKVSSESEASSEEEATYEGEAVSENPLVAATVTDILGTLQAFSFISKTGNDAFDMHRLVQLVTRKRLVDEQRVNEFARNALNTASSAYPKGNHKNWDACLKHLPHALAILSHPLDEFGEERWKVEFARLSGHVGHFFNYRGQYSDAELHHRRALEIGKAVLGEEHRKTIVWAHGLAETYLDQLRLDEAEELLQPALDIQIRILGHAHSETLSSKHLLAMTFDHQAHLSEAEKLNSEVLEVRRGTLGEEDGMTLATMTNLAHAIGKQGRLEEAEELYSRILEIETRTLGEEHLYTLTTKNNIAVVYERQGRLGEAEQLHLQAFETRRKVSGLDDPVTLVYMSNLGYIYQEQGRLEEARQLQSQVLELRKRVLGRDHHYTLDSMASLATIYHSQHRFHDAEELVSQVFEARRRALGKIHHDTLRSAYNLAVTWWSLGRHEDAISLMRQTAQSREQAFGPAHEDTVRSKAWLSEWEADRDGGGDLENDRGKGADENTSSEDDSEGDSNDNAGVRL</sequence>
<dbReference type="GO" id="GO:0009116">
    <property type="term" value="P:nucleoside metabolic process"/>
    <property type="evidence" value="ECO:0007669"/>
    <property type="project" value="InterPro"/>
</dbReference>
<evidence type="ECO:0000313" key="5">
    <source>
        <dbReference type="EMBL" id="OLN82075.1"/>
    </source>
</evidence>
<dbReference type="Pfam" id="PF01048">
    <property type="entry name" value="PNP_UDP_1"/>
    <property type="match status" value="1"/>
</dbReference>
<dbReference type="Gene3D" id="3.40.50.1580">
    <property type="entry name" value="Nucleoside phosphorylase domain"/>
    <property type="match status" value="1"/>
</dbReference>
<dbReference type="Pfam" id="PF00931">
    <property type="entry name" value="NB-ARC"/>
    <property type="match status" value="1"/>
</dbReference>
<dbReference type="InterPro" id="IPR011990">
    <property type="entry name" value="TPR-like_helical_dom_sf"/>
</dbReference>
<dbReference type="PANTHER" id="PTHR46082:SF6">
    <property type="entry name" value="AAA+ ATPASE DOMAIN-CONTAINING PROTEIN-RELATED"/>
    <property type="match status" value="1"/>
</dbReference>
<dbReference type="InterPro" id="IPR053137">
    <property type="entry name" value="NLR-like"/>
</dbReference>
<dbReference type="InterPro" id="IPR000845">
    <property type="entry name" value="Nucleoside_phosphorylase_d"/>
</dbReference>
<dbReference type="InterPro" id="IPR027417">
    <property type="entry name" value="P-loop_NTPase"/>
</dbReference>
<gene>
    <name evidence="5" type="ORF">CCHL11_07691</name>
</gene>
<dbReference type="InterPro" id="IPR019734">
    <property type="entry name" value="TPR_rpt"/>
</dbReference>
<proteinExistence type="predicted"/>
<dbReference type="PANTHER" id="PTHR46082">
    <property type="entry name" value="ATP/GTP-BINDING PROTEIN-RELATED"/>
    <property type="match status" value="1"/>
</dbReference>
<dbReference type="GO" id="GO:0003824">
    <property type="term" value="F:catalytic activity"/>
    <property type="evidence" value="ECO:0007669"/>
    <property type="project" value="InterPro"/>
</dbReference>
<reference evidence="5 6" key="1">
    <citation type="submission" date="2016-11" db="EMBL/GenBank/DDBJ databases">
        <title>Draft Genome Assembly of Colletotrichum chlorophyti a pathogen of herbaceous plants.</title>
        <authorList>
            <person name="Gan P."/>
            <person name="Narusaka M."/>
            <person name="Tsushima A."/>
            <person name="Narusaka Y."/>
            <person name="Takano Y."/>
            <person name="Shirasu K."/>
        </authorList>
    </citation>
    <scope>NUCLEOTIDE SEQUENCE [LARGE SCALE GENOMIC DNA]</scope>
    <source>
        <strain evidence="5 6">NTL11</strain>
    </source>
</reference>
<evidence type="ECO:0000256" key="1">
    <source>
        <dbReference type="PROSITE-ProRule" id="PRU00339"/>
    </source>
</evidence>
<dbReference type="SMART" id="SM00028">
    <property type="entry name" value="TPR"/>
    <property type="match status" value="5"/>
</dbReference>
<feature type="repeat" description="TPR" evidence="1">
    <location>
        <begin position="924"/>
        <end position="957"/>
    </location>
</feature>
<protein>
    <submittedName>
        <fullName evidence="5">Nephrocystin-3-like protein 3</fullName>
    </submittedName>
</protein>
<evidence type="ECO:0000259" key="4">
    <source>
        <dbReference type="Pfam" id="PF01048"/>
    </source>
</evidence>
<dbReference type="GO" id="GO:0043531">
    <property type="term" value="F:ADP binding"/>
    <property type="evidence" value="ECO:0007669"/>
    <property type="project" value="InterPro"/>
</dbReference>
<dbReference type="SUPFAM" id="SSF52540">
    <property type="entry name" value="P-loop containing nucleoside triphosphate hydrolases"/>
    <property type="match status" value="1"/>
</dbReference>
<dbReference type="InterPro" id="IPR035994">
    <property type="entry name" value="Nucleoside_phosphorylase_sf"/>
</dbReference>
<dbReference type="InterPro" id="IPR002182">
    <property type="entry name" value="NB-ARC"/>
</dbReference>
<feature type="domain" description="NB-ARC" evidence="3">
    <location>
        <begin position="393"/>
        <end position="551"/>
    </location>
</feature>
<dbReference type="PRINTS" id="PR00364">
    <property type="entry name" value="DISEASERSIST"/>
</dbReference>
<comment type="caution">
    <text evidence="5">The sequence shown here is derived from an EMBL/GenBank/DDBJ whole genome shotgun (WGS) entry which is preliminary data.</text>
</comment>
<dbReference type="Gene3D" id="3.40.50.300">
    <property type="entry name" value="P-loop containing nucleotide triphosphate hydrolases"/>
    <property type="match status" value="1"/>
</dbReference>
<evidence type="ECO:0000259" key="3">
    <source>
        <dbReference type="Pfam" id="PF00931"/>
    </source>
</evidence>
<dbReference type="AlphaFoldDB" id="A0A1Q8RCM7"/>
<keyword evidence="6" id="KW-1185">Reference proteome</keyword>
<dbReference type="STRING" id="708187.A0A1Q8RCM7"/>
<dbReference type="OrthoDB" id="427518at2759"/>
<dbReference type="PROSITE" id="PS50005">
    <property type="entry name" value="TPR"/>
    <property type="match status" value="1"/>
</dbReference>
<dbReference type="Gene3D" id="1.25.40.10">
    <property type="entry name" value="Tetratricopeptide repeat domain"/>
    <property type="match status" value="2"/>
</dbReference>
<dbReference type="EMBL" id="MPGH01000232">
    <property type="protein sequence ID" value="OLN82075.1"/>
    <property type="molecule type" value="Genomic_DNA"/>
</dbReference>
<dbReference type="SUPFAM" id="SSF53167">
    <property type="entry name" value="Purine and uridine phosphorylases"/>
    <property type="match status" value="1"/>
</dbReference>
<feature type="region of interest" description="Disordered" evidence="2">
    <location>
        <begin position="1123"/>
        <end position="1183"/>
    </location>
</feature>
<accession>A0A1Q8RCM7</accession>
<evidence type="ECO:0000313" key="6">
    <source>
        <dbReference type="Proteomes" id="UP000186583"/>
    </source>
</evidence>
<organism evidence="5 6">
    <name type="scientific">Colletotrichum chlorophyti</name>
    <dbReference type="NCBI Taxonomy" id="708187"/>
    <lineage>
        <taxon>Eukaryota</taxon>
        <taxon>Fungi</taxon>
        <taxon>Dikarya</taxon>
        <taxon>Ascomycota</taxon>
        <taxon>Pezizomycotina</taxon>
        <taxon>Sordariomycetes</taxon>
        <taxon>Hypocreomycetidae</taxon>
        <taxon>Glomerellales</taxon>
        <taxon>Glomerellaceae</taxon>
        <taxon>Colletotrichum</taxon>
    </lineage>
</organism>
<feature type="compositionally biased region" description="Basic and acidic residues" evidence="2">
    <location>
        <begin position="1144"/>
        <end position="1162"/>
    </location>
</feature>
<name>A0A1Q8RCM7_9PEZI</name>
<feature type="compositionally biased region" description="Acidic residues" evidence="2">
    <location>
        <begin position="1165"/>
        <end position="1175"/>
    </location>
</feature>
<evidence type="ECO:0000256" key="2">
    <source>
        <dbReference type="SAM" id="MobiDB-lite"/>
    </source>
</evidence>
<dbReference type="Pfam" id="PF13374">
    <property type="entry name" value="TPR_10"/>
    <property type="match status" value="2"/>
</dbReference>